<feature type="region of interest" description="Disordered" evidence="6">
    <location>
        <begin position="1"/>
        <end position="20"/>
    </location>
</feature>
<dbReference type="EMBL" id="KI546139">
    <property type="protein sequence ID" value="EST43321.1"/>
    <property type="molecule type" value="Genomic_DNA"/>
</dbReference>
<feature type="transmembrane region" description="Helical" evidence="7">
    <location>
        <begin position="124"/>
        <end position="143"/>
    </location>
</feature>
<feature type="transmembrane region" description="Helical" evidence="7">
    <location>
        <begin position="90"/>
        <end position="112"/>
    </location>
</feature>
<evidence type="ECO:0000313" key="9">
    <source>
        <dbReference type="EMBL" id="KAH0571084.1"/>
    </source>
</evidence>
<keyword evidence="5" id="KW-0479">Metal-binding</keyword>
<proteinExistence type="predicted"/>
<dbReference type="VEuPathDB" id="GiardiaDB:SS50377_27379"/>
<keyword evidence="2 7" id="KW-0812">Transmembrane</keyword>
<evidence type="ECO:0000313" key="10">
    <source>
        <dbReference type="Proteomes" id="UP000018208"/>
    </source>
</evidence>
<dbReference type="Pfam" id="PF03006">
    <property type="entry name" value="HlyIII"/>
    <property type="match status" value="1"/>
</dbReference>
<reference evidence="8 9" key="1">
    <citation type="journal article" date="2014" name="PLoS Genet.">
        <title>The Genome of Spironucleus salmonicida Highlights a Fish Pathogen Adapted to Fluctuating Environments.</title>
        <authorList>
            <person name="Xu F."/>
            <person name="Jerlstrom-Hultqvist J."/>
            <person name="Einarsson E."/>
            <person name="Astvaldsson A."/>
            <person name="Svard S.G."/>
            <person name="Andersson J.O."/>
        </authorList>
    </citation>
    <scope>NUCLEOTIDE SEQUENCE</scope>
    <source>
        <strain evidence="9">ATCC 50377</strain>
    </source>
</reference>
<dbReference type="Proteomes" id="UP000018208">
    <property type="component" value="Unassembled WGS sequence"/>
</dbReference>
<name>V6LHY6_9EUKA</name>
<keyword evidence="10" id="KW-1185">Reference proteome</keyword>
<evidence type="ECO:0000256" key="4">
    <source>
        <dbReference type="ARBA" id="ARBA00023136"/>
    </source>
</evidence>
<evidence type="ECO:0000256" key="2">
    <source>
        <dbReference type="ARBA" id="ARBA00022692"/>
    </source>
</evidence>
<evidence type="ECO:0000256" key="3">
    <source>
        <dbReference type="ARBA" id="ARBA00022989"/>
    </source>
</evidence>
<comment type="subcellular location">
    <subcellularLocation>
        <location evidence="1">Membrane</location>
        <topology evidence="1">Multi-pass membrane protein</topology>
    </subcellularLocation>
</comment>
<feature type="transmembrane region" description="Helical" evidence="7">
    <location>
        <begin position="236"/>
        <end position="262"/>
    </location>
</feature>
<evidence type="ECO:0000256" key="7">
    <source>
        <dbReference type="SAM" id="Phobius"/>
    </source>
</evidence>
<keyword evidence="4 7" id="KW-0472">Membrane</keyword>
<feature type="binding site" evidence="5">
    <location>
        <position position="243"/>
    </location>
    <ligand>
        <name>Zn(2+)</name>
        <dbReference type="ChEBI" id="CHEBI:29105"/>
    </ligand>
</feature>
<dbReference type="EMBL" id="AUWU02000007">
    <property type="protein sequence ID" value="KAH0571084.1"/>
    <property type="molecule type" value="Genomic_DNA"/>
</dbReference>
<keyword evidence="3 7" id="KW-1133">Transmembrane helix</keyword>
<evidence type="ECO:0000256" key="5">
    <source>
        <dbReference type="PIRSR" id="PIRSR604254-1"/>
    </source>
</evidence>
<dbReference type="PANTHER" id="PTHR20855:SF3">
    <property type="entry name" value="LD03007P"/>
    <property type="match status" value="1"/>
</dbReference>
<dbReference type="InterPro" id="IPR004254">
    <property type="entry name" value="AdipoR/HlyIII-related"/>
</dbReference>
<feature type="transmembrane region" description="Helical" evidence="7">
    <location>
        <begin position="179"/>
        <end position="196"/>
    </location>
</feature>
<evidence type="ECO:0000256" key="1">
    <source>
        <dbReference type="ARBA" id="ARBA00004141"/>
    </source>
</evidence>
<protein>
    <submittedName>
        <fullName evidence="8">Hemolysin III family protein</fullName>
    </submittedName>
</protein>
<keyword evidence="5" id="KW-0862">Zinc</keyword>
<feature type="compositionally biased region" description="Low complexity" evidence="6">
    <location>
        <begin position="1"/>
        <end position="12"/>
    </location>
</feature>
<feature type="binding site" evidence="5">
    <location>
        <position position="107"/>
    </location>
    <ligand>
        <name>Zn(2+)</name>
        <dbReference type="ChEBI" id="CHEBI:29105"/>
    </ligand>
</feature>
<reference evidence="9" key="2">
    <citation type="submission" date="2020-12" db="EMBL/GenBank/DDBJ databases">
        <title>New Spironucleus salmonicida genome in near-complete chromosomes.</title>
        <authorList>
            <person name="Xu F."/>
            <person name="Kurt Z."/>
            <person name="Jimenez-Gonzalez A."/>
            <person name="Astvaldsson A."/>
            <person name="Andersson J.O."/>
            <person name="Svard S.G."/>
        </authorList>
    </citation>
    <scope>NUCLEOTIDE SEQUENCE</scope>
    <source>
        <strain evidence="9">ATCC 50377</strain>
    </source>
</reference>
<dbReference type="OrthoDB" id="186812at2759"/>
<organism evidence="8">
    <name type="scientific">Spironucleus salmonicida</name>
    <dbReference type="NCBI Taxonomy" id="348837"/>
    <lineage>
        <taxon>Eukaryota</taxon>
        <taxon>Metamonada</taxon>
        <taxon>Diplomonadida</taxon>
        <taxon>Hexamitidae</taxon>
        <taxon>Hexamitinae</taxon>
        <taxon>Spironucleus</taxon>
    </lineage>
</organism>
<gene>
    <name evidence="8" type="ORF">SS50377_16995</name>
    <name evidence="9" type="ORF">SS50377_27379</name>
</gene>
<dbReference type="GO" id="GO:0016020">
    <property type="term" value="C:membrane"/>
    <property type="evidence" value="ECO:0007669"/>
    <property type="project" value="UniProtKB-SubCell"/>
</dbReference>
<dbReference type="PANTHER" id="PTHR20855">
    <property type="entry name" value="ADIPOR/PROGESTIN RECEPTOR-RELATED"/>
    <property type="match status" value="1"/>
</dbReference>
<feature type="transmembrane region" description="Helical" evidence="7">
    <location>
        <begin position="202"/>
        <end position="224"/>
    </location>
</feature>
<sequence>MDSDLNSDSSDSYEQTEFDSGFANKYDPNFSLLTRNQLFQWTQERNYSPRSRTNELFNWISHLITGIIVTAATIYLLYMADSPSKRFAFTYYMVSNAGMLFGSALHHGIGLGGYSISCYRFFRMLDHCGIFFVISGTFSPFALVGYNQFSFSVFYYMNVVMILSIVLKGITRHTLNQNVFNAVYMLMGWSGLALLPKIVVQFGWGCLGLVVAGGLCYSVGLVAFQVERPNPVKGVFCAHEIWHCCVSLGVVLHYLSLLVYVLPYQQS</sequence>
<feature type="binding site" evidence="5">
    <location>
        <position position="239"/>
    </location>
    <ligand>
        <name>Zn(2+)</name>
        <dbReference type="ChEBI" id="CHEBI:29105"/>
    </ligand>
</feature>
<feature type="transmembrane region" description="Helical" evidence="7">
    <location>
        <begin position="56"/>
        <end position="78"/>
    </location>
</feature>
<feature type="transmembrane region" description="Helical" evidence="7">
    <location>
        <begin position="149"/>
        <end position="167"/>
    </location>
</feature>
<evidence type="ECO:0000313" key="8">
    <source>
        <dbReference type="EMBL" id="EST43321.1"/>
    </source>
</evidence>
<dbReference type="AlphaFoldDB" id="V6LHY6"/>
<dbReference type="GO" id="GO:0046872">
    <property type="term" value="F:metal ion binding"/>
    <property type="evidence" value="ECO:0007669"/>
    <property type="project" value="UniProtKB-KW"/>
</dbReference>
<evidence type="ECO:0000256" key="6">
    <source>
        <dbReference type="SAM" id="MobiDB-lite"/>
    </source>
</evidence>
<accession>V6LHY6</accession>